<feature type="compositionally biased region" description="Low complexity" evidence="1">
    <location>
        <begin position="183"/>
        <end position="197"/>
    </location>
</feature>
<keyword evidence="2" id="KW-0413">Isomerase</keyword>
<gene>
    <name evidence="2" type="ORF">AVDCRST_MAG05-3092</name>
</gene>
<dbReference type="AlphaFoldDB" id="A0A6J4T3C8"/>
<proteinExistence type="predicted"/>
<feature type="non-terminal residue" evidence="2">
    <location>
        <position position="1"/>
    </location>
</feature>
<name>A0A6J4T3C8_9ACTN</name>
<reference evidence="2" key="1">
    <citation type="submission" date="2020-02" db="EMBL/GenBank/DDBJ databases">
        <authorList>
            <person name="Meier V. D."/>
        </authorList>
    </citation>
    <scope>NUCLEOTIDE SEQUENCE</scope>
    <source>
        <strain evidence="2">AVDCRST_MAG05</strain>
    </source>
</reference>
<evidence type="ECO:0000313" key="2">
    <source>
        <dbReference type="EMBL" id="CAA9512154.1"/>
    </source>
</evidence>
<feature type="non-terminal residue" evidence="2">
    <location>
        <position position="197"/>
    </location>
</feature>
<protein>
    <submittedName>
        <fullName evidence="2">2-hydroxychromene-2-carboxylate isomerase family protein</fullName>
    </submittedName>
</protein>
<feature type="region of interest" description="Disordered" evidence="1">
    <location>
        <begin position="84"/>
        <end position="197"/>
    </location>
</feature>
<feature type="compositionally biased region" description="Low complexity" evidence="1">
    <location>
        <begin position="149"/>
        <end position="161"/>
    </location>
</feature>
<accession>A0A6J4T3C8</accession>
<feature type="compositionally biased region" description="Basic residues" evidence="1">
    <location>
        <begin position="136"/>
        <end position="145"/>
    </location>
</feature>
<dbReference type="GO" id="GO:0016853">
    <property type="term" value="F:isomerase activity"/>
    <property type="evidence" value="ECO:0007669"/>
    <property type="project" value="UniProtKB-KW"/>
</dbReference>
<dbReference type="EMBL" id="CADCVM010000346">
    <property type="protein sequence ID" value="CAA9512154.1"/>
    <property type="molecule type" value="Genomic_DNA"/>
</dbReference>
<organism evidence="2">
    <name type="scientific">uncultured Rubrobacteraceae bacterium</name>
    <dbReference type="NCBI Taxonomy" id="349277"/>
    <lineage>
        <taxon>Bacteria</taxon>
        <taxon>Bacillati</taxon>
        <taxon>Actinomycetota</taxon>
        <taxon>Rubrobacteria</taxon>
        <taxon>Rubrobacterales</taxon>
        <taxon>Rubrobacteraceae</taxon>
        <taxon>environmental samples</taxon>
    </lineage>
</organism>
<sequence>AFLVRVREHVLVPIGAQDRGRRQEGGRAACVGAFPSGAHLRGAGLGRLALQRLPGEGPLHVAGHGAPVLGQRHTLQEALELSAQRRRRRQGGLPREGEGRALAPRVRAGRLPGQLCRGPRDRGVGGDPLDTPLPRVARRAYRRAGRGPGQQAPPARADPAGGRAGDLRRPELRGRRRTFLGQRPPGGRPRVGVPRPV</sequence>
<evidence type="ECO:0000256" key="1">
    <source>
        <dbReference type="SAM" id="MobiDB-lite"/>
    </source>
</evidence>